<name>V2WAQ1_9GAMM</name>
<sequence>MSSQPSFLRFTDWKNEFELEEFNQFLSEFDIDDPDFLVWIEHNQAPYAYFQFYSLLVKNYHHQQQDISKILNFLLLQEPDHRSAFISYIKEPQKKYPDILDLEKFEEVLLQHLKYQDIPSYFLEFESLFNACCLFYFSFQKIPTYLCQYVTIESTKLIQQLIQCSYWHNQDYGVLDKLLEFTKKGYRYNIYHDLKNWAERSENFDIREKIATIMQLILSDLLKEPTPYFTETYLHALQNHQANTIEGYIDFLRYLPNTKTKELLNQIIENQNLHIAIRFESILVYFLTFQQQHSLKQELTHNLLTLPLNQRWGSCSSNNGFVYSYDLFKQTDFFSLDETLLALQSTQWCYEACKPLHNYSKDIAIQQKIINSVIDAIAAMIQRMLKVDANDYVNAAPIGYLAHILKFYDLNSLQHQQLEHTLLDGLEQCIDHFSEQKHLHKELTEIIHSLDFNVPDSYFDLLGKWEKCALKWQKQGLTPEQIFQMLIDAEAIPSNKVFNPDYPVLPNALFPDNEAENFLMYNPRGDEPFYIALFNNFFPYKVKWFWNDEDISNIPNDQIIHFNQVNPQLEWQSIKDFYFQYNEKYYHFFIYAFMGRDWVNQPSIMAVFHQILQYFNITNKVIYSLGDNEGWGGNEIYFAAHPEKFDELNKILQTPCENIAKFFIPESKSPEFLNIEAQYRQVIANQGFISDLNQNFIRIPEIQSQTSREAKEWLIHMIDEMRHQALNYLVLDDFTQKAIDIRNLFISLALNMVGDYCVANNLKKQFPLWKNTRYQNEILNFKQRMDLLETIFNAEDLATHLKYPYD</sequence>
<dbReference type="EMBL" id="AYEV01000004">
    <property type="protein sequence ID" value="ESK57104.1"/>
    <property type="molecule type" value="Genomic_DNA"/>
</dbReference>
<evidence type="ECO:0000313" key="2">
    <source>
        <dbReference type="Proteomes" id="UP000017404"/>
    </source>
</evidence>
<keyword evidence="2" id="KW-1185">Reference proteome</keyword>
<dbReference type="PATRIC" id="fig|1120928.5.peg.591"/>
<reference evidence="1 2" key="1">
    <citation type="submission" date="2013-10" db="EMBL/GenBank/DDBJ databases">
        <title>The Genome Sequence of Acinetobacter tjernbergiae CIP107465.</title>
        <authorList>
            <consortium name="The Broad Institute Genomics Platform"/>
            <consortium name="The Broad Institute Genome Sequencing Center for Infectious Disease"/>
            <person name="Cerqueira G."/>
            <person name="Feldgarden M."/>
            <person name="Courvalin P."/>
            <person name="Grillot-Courvalin C."/>
            <person name="Clermont D."/>
            <person name="Rocha E."/>
            <person name="Yoon E.-J."/>
            <person name="Nemec A."/>
            <person name="Young S.K."/>
            <person name="Zeng Q."/>
            <person name="Gargeya S."/>
            <person name="Fitzgerald M."/>
            <person name="Abouelleil A."/>
            <person name="Alvarado L."/>
            <person name="Berlin A.M."/>
            <person name="Chapman S.B."/>
            <person name="Gainer-Dewar J."/>
            <person name="Goldberg J."/>
            <person name="Gnerre S."/>
            <person name="Griggs A."/>
            <person name="Gujja S."/>
            <person name="Hansen M."/>
            <person name="Howarth C."/>
            <person name="Imamovic A."/>
            <person name="Ireland A."/>
            <person name="Larimer J."/>
            <person name="McCowan C."/>
            <person name="Murphy C."/>
            <person name="Pearson M."/>
            <person name="Poon T.W."/>
            <person name="Priest M."/>
            <person name="Roberts A."/>
            <person name="Saif S."/>
            <person name="Shea T."/>
            <person name="Sykes S."/>
            <person name="Wortman J."/>
            <person name="Nusbaum C."/>
            <person name="Birren B."/>
        </authorList>
    </citation>
    <scope>NUCLEOTIDE SEQUENCE [LARGE SCALE GENOMIC DNA]</scope>
    <source>
        <strain evidence="1 2">CIP 107465</strain>
    </source>
</reference>
<protein>
    <submittedName>
        <fullName evidence="1">Uncharacterized protein</fullName>
    </submittedName>
</protein>
<organism evidence="1 2">
    <name type="scientific">Acinetobacter tjernbergiae DSM 14971 = CIP 107465</name>
    <dbReference type="NCBI Taxonomy" id="1120928"/>
    <lineage>
        <taxon>Bacteria</taxon>
        <taxon>Pseudomonadati</taxon>
        <taxon>Pseudomonadota</taxon>
        <taxon>Gammaproteobacteria</taxon>
        <taxon>Moraxellales</taxon>
        <taxon>Moraxellaceae</taxon>
        <taxon>Acinetobacter</taxon>
    </lineage>
</organism>
<dbReference type="Proteomes" id="UP000017404">
    <property type="component" value="Unassembled WGS sequence"/>
</dbReference>
<proteinExistence type="predicted"/>
<evidence type="ECO:0000313" key="1">
    <source>
        <dbReference type="EMBL" id="ESK57104.1"/>
    </source>
</evidence>
<comment type="caution">
    <text evidence="1">The sequence shown here is derived from an EMBL/GenBank/DDBJ whole genome shotgun (WGS) entry which is preliminary data.</text>
</comment>
<dbReference type="AlphaFoldDB" id="V2WAQ1"/>
<dbReference type="RefSeq" id="WP_018677596.1">
    <property type="nucleotide sequence ID" value="NZ_AYEV01000004.1"/>
</dbReference>
<gene>
    <name evidence="1" type="ORF">F990_00578</name>
</gene>
<accession>V2WAQ1</accession>